<keyword evidence="2" id="KW-0813">Transport</keyword>
<dbReference type="eggNOG" id="KOG4015">
    <property type="taxonomic scope" value="Eukaryota"/>
</dbReference>
<evidence type="ECO:0000313" key="4">
    <source>
        <dbReference type="Ensembl" id="ENSLACP00000005536.1"/>
    </source>
</evidence>
<evidence type="ECO:0000259" key="3">
    <source>
        <dbReference type="PROSITE" id="PS00214"/>
    </source>
</evidence>
<accession>H3A7B5</accession>
<dbReference type="InterPro" id="IPR012674">
    <property type="entry name" value="Calycin"/>
</dbReference>
<dbReference type="Bgee" id="ENSLACG00000004921">
    <property type="expression patterns" value="Expressed in pelvic fin and 5 other cell types or tissues"/>
</dbReference>
<dbReference type="EMBL" id="AFYH01000013">
    <property type="status" value="NOT_ANNOTATED_CDS"/>
    <property type="molecule type" value="Genomic_DNA"/>
</dbReference>
<dbReference type="PRINTS" id="PR00178">
    <property type="entry name" value="FATTYACIDBP"/>
</dbReference>
<dbReference type="InParanoid" id="H3A7B5"/>
<proteinExistence type="inferred from homology"/>
<dbReference type="SUPFAM" id="SSF50814">
    <property type="entry name" value="Lipocalins"/>
    <property type="match status" value="1"/>
</dbReference>
<keyword evidence="5" id="KW-1185">Reference proteome</keyword>
<evidence type="ECO:0000313" key="5">
    <source>
        <dbReference type="Proteomes" id="UP000008672"/>
    </source>
</evidence>
<dbReference type="GeneTree" id="ENSGT00940000162218"/>
<dbReference type="InterPro" id="IPR031259">
    <property type="entry name" value="ILBP"/>
</dbReference>
<feature type="domain" description="Cytosolic fatty-acid binding proteins" evidence="3">
    <location>
        <begin position="7"/>
        <end position="24"/>
    </location>
</feature>
<dbReference type="OMA" id="ELNCENQ"/>
<dbReference type="AlphaFoldDB" id="H3A7B5"/>
<dbReference type="EMBL" id="AFYH01000012">
    <property type="status" value="NOT_ANNOTATED_CDS"/>
    <property type="molecule type" value="Genomic_DNA"/>
</dbReference>
<reference evidence="4" key="2">
    <citation type="submission" date="2025-08" db="UniProtKB">
        <authorList>
            <consortium name="Ensembl"/>
        </authorList>
    </citation>
    <scope>IDENTIFICATION</scope>
</reference>
<gene>
    <name evidence="4" type="primary">RBP7</name>
</gene>
<comment type="similarity">
    <text evidence="1 2">Belongs to the calycin superfamily. Fatty-acid binding protein (FABP) family.</text>
</comment>
<reference evidence="5" key="1">
    <citation type="submission" date="2011-08" db="EMBL/GenBank/DDBJ databases">
        <title>The draft genome of Latimeria chalumnae.</title>
        <authorList>
            <person name="Di Palma F."/>
            <person name="Alfoldi J."/>
            <person name="Johnson J."/>
            <person name="Berlin A."/>
            <person name="Gnerre S."/>
            <person name="Jaffe D."/>
            <person name="MacCallum I."/>
            <person name="Young S."/>
            <person name="Walker B.J."/>
            <person name="Lander E."/>
            <person name="Lindblad-Toh K."/>
        </authorList>
    </citation>
    <scope>NUCLEOTIDE SEQUENCE [LARGE SCALE GENOMIC DNA]</scope>
    <source>
        <strain evidence="5">Wild caught</strain>
    </source>
</reference>
<dbReference type="PROSITE" id="PS00214">
    <property type="entry name" value="FABP"/>
    <property type="match status" value="1"/>
</dbReference>
<dbReference type="FunFam" id="2.40.128.20:FF:000001">
    <property type="entry name" value="Fatty acid-binding protein, adipocyte"/>
    <property type="match status" value="1"/>
</dbReference>
<organism evidence="4 5">
    <name type="scientific">Latimeria chalumnae</name>
    <name type="common">Coelacanth</name>
    <dbReference type="NCBI Taxonomy" id="7897"/>
    <lineage>
        <taxon>Eukaryota</taxon>
        <taxon>Metazoa</taxon>
        <taxon>Chordata</taxon>
        <taxon>Craniata</taxon>
        <taxon>Vertebrata</taxon>
        <taxon>Euteleostomi</taxon>
        <taxon>Coelacanthiformes</taxon>
        <taxon>Coelacanthidae</taxon>
        <taxon>Latimeria</taxon>
    </lineage>
</organism>
<reference evidence="4" key="3">
    <citation type="submission" date="2025-09" db="UniProtKB">
        <authorList>
            <consortium name="Ensembl"/>
        </authorList>
    </citation>
    <scope>IDENTIFICATION</scope>
</reference>
<dbReference type="InterPro" id="IPR000463">
    <property type="entry name" value="Fatty_acid-bd"/>
</dbReference>
<evidence type="ECO:0000256" key="1">
    <source>
        <dbReference type="ARBA" id="ARBA00008390"/>
    </source>
</evidence>
<dbReference type="Gene3D" id="2.40.128.20">
    <property type="match status" value="1"/>
</dbReference>
<dbReference type="PANTHER" id="PTHR11955">
    <property type="entry name" value="FATTY ACID BINDING PROTEIN"/>
    <property type="match status" value="1"/>
</dbReference>
<sequence>MPADYNGTWKMISNENFENYMMALGIDFPTRKVAKLLMPQKIIQQDGDNFTVRTLSTFRNYHVEFKVGEEFDEDTKGLDNRKCKGNCSTWGGGRLVWLKKKCGSENPGKWPHTSWKLELHCEDQVCKQVFKKI</sequence>
<dbReference type="Pfam" id="PF00061">
    <property type="entry name" value="Lipocalin"/>
    <property type="match status" value="1"/>
</dbReference>
<name>H3A7B5_LATCH</name>
<protein>
    <submittedName>
        <fullName evidence="4">Retinol binding protein 7</fullName>
    </submittedName>
</protein>
<dbReference type="InterPro" id="IPR000566">
    <property type="entry name" value="Lipocln_cytosolic_FA-bd_dom"/>
</dbReference>
<dbReference type="Proteomes" id="UP000008672">
    <property type="component" value="Unassembled WGS sequence"/>
</dbReference>
<dbReference type="Ensembl" id="ENSLACT00000005585.1">
    <property type="protein sequence ID" value="ENSLACP00000005536.1"/>
    <property type="gene ID" value="ENSLACG00000004921.1"/>
</dbReference>
<dbReference type="STRING" id="7897.ENSLACP00000005536"/>
<evidence type="ECO:0000256" key="2">
    <source>
        <dbReference type="RuleBase" id="RU003696"/>
    </source>
</evidence>
<dbReference type="HOGENOM" id="CLU_113772_5_1_1"/>
<dbReference type="GO" id="GO:0008289">
    <property type="term" value="F:lipid binding"/>
    <property type="evidence" value="ECO:0007669"/>
    <property type="project" value="InterPro"/>
</dbReference>